<dbReference type="EMBL" id="JACAZF010000025">
    <property type="protein sequence ID" value="KAF7288452.1"/>
    <property type="molecule type" value="Genomic_DNA"/>
</dbReference>
<dbReference type="Proteomes" id="UP000636479">
    <property type="component" value="Unassembled WGS sequence"/>
</dbReference>
<dbReference type="AlphaFoldDB" id="A0A8H6VNN4"/>
<proteinExistence type="predicted"/>
<organism evidence="1 2">
    <name type="scientific">Mycena indigotica</name>
    <dbReference type="NCBI Taxonomy" id="2126181"/>
    <lineage>
        <taxon>Eukaryota</taxon>
        <taxon>Fungi</taxon>
        <taxon>Dikarya</taxon>
        <taxon>Basidiomycota</taxon>
        <taxon>Agaricomycotina</taxon>
        <taxon>Agaricomycetes</taxon>
        <taxon>Agaricomycetidae</taxon>
        <taxon>Agaricales</taxon>
        <taxon>Marasmiineae</taxon>
        <taxon>Mycenaceae</taxon>
        <taxon>Mycena</taxon>
    </lineage>
</organism>
<protein>
    <submittedName>
        <fullName evidence="1">Uncharacterized protein</fullName>
    </submittedName>
</protein>
<comment type="caution">
    <text evidence="1">The sequence shown here is derived from an EMBL/GenBank/DDBJ whole genome shotgun (WGS) entry which is preliminary data.</text>
</comment>
<reference evidence="1" key="1">
    <citation type="submission" date="2020-05" db="EMBL/GenBank/DDBJ databases">
        <title>Mycena genomes resolve the evolution of fungal bioluminescence.</title>
        <authorList>
            <person name="Tsai I.J."/>
        </authorList>
    </citation>
    <scope>NUCLEOTIDE SEQUENCE</scope>
    <source>
        <strain evidence="1">171206Taipei</strain>
    </source>
</reference>
<keyword evidence="2" id="KW-1185">Reference proteome</keyword>
<dbReference type="OrthoDB" id="3069796at2759"/>
<evidence type="ECO:0000313" key="2">
    <source>
        <dbReference type="Proteomes" id="UP000636479"/>
    </source>
</evidence>
<accession>A0A8H6VNN4</accession>
<name>A0A8H6VNN4_9AGAR</name>
<dbReference type="GeneID" id="59353217"/>
<evidence type="ECO:0000313" key="1">
    <source>
        <dbReference type="EMBL" id="KAF7288452.1"/>
    </source>
</evidence>
<gene>
    <name evidence="1" type="ORF">MIND_01432200</name>
</gene>
<dbReference type="RefSeq" id="XP_037212879.1">
    <property type="nucleotide sequence ID" value="XM_037370701.1"/>
</dbReference>
<sequence>MATAMSLVEAGFCQCLNATMDALLAAILSQTSPNLSPAGLAAVCLANRRLQLATEPHLYRSVVFDMGDAKRTSRTMSLLATLAGSAKHAGFVRKVYAAKFAASSEFVFTNIDLVLSAIEKMVRLEVLHCTDTWEFMLFVITSGVHFPGLHTCAIPYIGPSCAQHISPCVTLASPYFKSSLPRLQTFVGPPILAELWLRQSHTQLCHVILSCDRSIGPHVPTKPALRLLETARLESCSVFVSSLNTSFLPALAAHMPKVQFVTFLLDKTPIAEPDYDRFLSSVPDSLPALHRLTSLDICMFLTSYPTKDTPARSSCASSAN</sequence>